<feature type="transmembrane region" description="Helical" evidence="7">
    <location>
        <begin position="94"/>
        <end position="113"/>
    </location>
</feature>
<name>A0A1T4QPQ6_9BACT</name>
<evidence type="ECO:0000256" key="4">
    <source>
        <dbReference type="ARBA" id="ARBA00022989"/>
    </source>
</evidence>
<keyword evidence="3 6" id="KW-0812">Transmembrane</keyword>
<dbReference type="GO" id="GO:0055085">
    <property type="term" value="P:transmembrane transport"/>
    <property type="evidence" value="ECO:0007669"/>
    <property type="project" value="InterPro"/>
</dbReference>
<evidence type="ECO:0000256" key="3">
    <source>
        <dbReference type="ARBA" id="ARBA00022692"/>
    </source>
</evidence>
<dbReference type="InterPro" id="IPR037294">
    <property type="entry name" value="ABC_BtuC-like"/>
</dbReference>
<dbReference type="GO" id="GO:0043190">
    <property type="term" value="C:ATP-binding cassette (ABC) transporter complex"/>
    <property type="evidence" value="ECO:0007669"/>
    <property type="project" value="InterPro"/>
</dbReference>
<evidence type="ECO:0000313" key="9">
    <source>
        <dbReference type="Proteomes" id="UP000190102"/>
    </source>
</evidence>
<dbReference type="PANTHER" id="PTHR30477:SF0">
    <property type="entry name" value="METAL TRANSPORT SYSTEM MEMBRANE PROTEIN TM_0125-RELATED"/>
    <property type="match status" value="1"/>
</dbReference>
<evidence type="ECO:0000256" key="1">
    <source>
        <dbReference type="ARBA" id="ARBA00004141"/>
    </source>
</evidence>
<dbReference type="STRING" id="115783.SAMN02745119_02485"/>
<dbReference type="OrthoDB" id="9798540at2"/>
<dbReference type="InterPro" id="IPR001626">
    <property type="entry name" value="ABC_TroCD"/>
</dbReference>
<keyword evidence="5 7" id="KW-0472">Membrane</keyword>
<feature type="transmembrane region" description="Helical" evidence="7">
    <location>
        <begin position="15"/>
        <end position="35"/>
    </location>
</feature>
<comment type="subcellular location">
    <subcellularLocation>
        <location evidence="6">Cell membrane</location>
        <topology evidence="6">Multi-pass membrane protein</topology>
    </subcellularLocation>
    <subcellularLocation>
        <location evidence="1">Membrane</location>
        <topology evidence="1">Multi-pass membrane protein</topology>
    </subcellularLocation>
</comment>
<feature type="transmembrane region" description="Helical" evidence="7">
    <location>
        <begin position="125"/>
        <end position="155"/>
    </location>
</feature>
<keyword evidence="4 7" id="KW-1133">Transmembrane helix</keyword>
<keyword evidence="9" id="KW-1185">Reference proteome</keyword>
<protein>
    <submittedName>
        <fullName evidence="8">Zinc transport system permease protein</fullName>
    </submittedName>
</protein>
<dbReference type="RefSeq" id="WP_078790746.1">
    <property type="nucleotide sequence ID" value="NZ_FUWR01000014.1"/>
</dbReference>
<proteinExistence type="inferred from homology"/>
<dbReference type="Gene3D" id="1.10.3470.10">
    <property type="entry name" value="ABC transporter involved in vitamin B12 uptake, BtuC"/>
    <property type="match status" value="1"/>
</dbReference>
<reference evidence="9" key="1">
    <citation type="submission" date="2017-02" db="EMBL/GenBank/DDBJ databases">
        <authorList>
            <person name="Varghese N."/>
            <person name="Submissions S."/>
        </authorList>
    </citation>
    <scope>NUCLEOTIDE SEQUENCE [LARGE SCALE GENOMIC DNA]</scope>
    <source>
        <strain evidence="9">ATCC BAA-34</strain>
    </source>
</reference>
<feature type="transmembrane region" description="Helical" evidence="7">
    <location>
        <begin position="250"/>
        <end position="267"/>
    </location>
</feature>
<evidence type="ECO:0000256" key="6">
    <source>
        <dbReference type="RuleBase" id="RU003943"/>
    </source>
</evidence>
<sequence>MTIFELFSYGFMQRALLAGTLIGVLCAVLGVFLVLRRLSLIGDGLAHITFGSVALALFAGLQGAAMLLVSLPVVLLASLGILKLAGKARLGGDAAIGIVSSVGVSLGVLLAVLGRGYGVDLFSYLFGSILAISQAELLVAGGLFVTVLALLWLYYNDLVALTFNEELAAVSGIKVRFLNGLLAALTALTVVLAMKLVGVMLISALLILPASAALQVARGFRMTVILSVLFSLVSVVGGIVVSFLLNLPSGATIILLAFVIFCGAYLFRQLQTVKNKS</sequence>
<organism evidence="8 9">
    <name type="scientific">Trichlorobacter thiogenes</name>
    <dbReference type="NCBI Taxonomy" id="115783"/>
    <lineage>
        <taxon>Bacteria</taxon>
        <taxon>Pseudomonadati</taxon>
        <taxon>Thermodesulfobacteriota</taxon>
        <taxon>Desulfuromonadia</taxon>
        <taxon>Geobacterales</taxon>
        <taxon>Geobacteraceae</taxon>
        <taxon>Trichlorobacter</taxon>
    </lineage>
</organism>
<evidence type="ECO:0000256" key="5">
    <source>
        <dbReference type="ARBA" id="ARBA00023136"/>
    </source>
</evidence>
<dbReference type="EMBL" id="FUWR01000014">
    <property type="protein sequence ID" value="SKA05597.1"/>
    <property type="molecule type" value="Genomic_DNA"/>
</dbReference>
<evidence type="ECO:0000313" key="8">
    <source>
        <dbReference type="EMBL" id="SKA05597.1"/>
    </source>
</evidence>
<accession>A0A1T4QPQ6</accession>
<dbReference type="AlphaFoldDB" id="A0A1T4QPQ6"/>
<feature type="transmembrane region" description="Helical" evidence="7">
    <location>
        <begin position="220"/>
        <end position="244"/>
    </location>
</feature>
<evidence type="ECO:0000256" key="7">
    <source>
        <dbReference type="SAM" id="Phobius"/>
    </source>
</evidence>
<evidence type="ECO:0000256" key="2">
    <source>
        <dbReference type="ARBA" id="ARBA00008034"/>
    </source>
</evidence>
<dbReference type="Pfam" id="PF00950">
    <property type="entry name" value="ABC-3"/>
    <property type="match status" value="1"/>
</dbReference>
<feature type="transmembrane region" description="Helical" evidence="7">
    <location>
        <begin position="181"/>
        <end position="208"/>
    </location>
</feature>
<dbReference type="Proteomes" id="UP000190102">
    <property type="component" value="Unassembled WGS sequence"/>
</dbReference>
<gene>
    <name evidence="8" type="ORF">SAMN02745119_02485</name>
</gene>
<keyword evidence="6" id="KW-0813">Transport</keyword>
<comment type="similarity">
    <text evidence="2 6">Belongs to the ABC-3 integral membrane protein family.</text>
</comment>
<feature type="transmembrane region" description="Helical" evidence="7">
    <location>
        <begin position="55"/>
        <end position="82"/>
    </location>
</feature>
<dbReference type="SUPFAM" id="SSF81345">
    <property type="entry name" value="ABC transporter involved in vitamin B12 uptake, BtuC"/>
    <property type="match status" value="1"/>
</dbReference>
<dbReference type="GO" id="GO:0010043">
    <property type="term" value="P:response to zinc ion"/>
    <property type="evidence" value="ECO:0007669"/>
    <property type="project" value="TreeGrafter"/>
</dbReference>
<dbReference type="PANTHER" id="PTHR30477">
    <property type="entry name" value="ABC-TRANSPORTER METAL-BINDING PROTEIN"/>
    <property type="match status" value="1"/>
</dbReference>